<dbReference type="STRING" id="46835.A0A504YHF9"/>
<dbReference type="Proteomes" id="UP000316759">
    <property type="component" value="Unassembled WGS sequence"/>
</dbReference>
<organism evidence="2 3">
    <name type="scientific">Fasciola gigantica</name>
    <name type="common">Giant liver fluke</name>
    <dbReference type="NCBI Taxonomy" id="46835"/>
    <lineage>
        <taxon>Eukaryota</taxon>
        <taxon>Metazoa</taxon>
        <taxon>Spiralia</taxon>
        <taxon>Lophotrochozoa</taxon>
        <taxon>Platyhelminthes</taxon>
        <taxon>Trematoda</taxon>
        <taxon>Digenea</taxon>
        <taxon>Plagiorchiida</taxon>
        <taxon>Echinostomata</taxon>
        <taxon>Echinostomatoidea</taxon>
        <taxon>Fasciolidae</taxon>
        <taxon>Fasciola</taxon>
    </lineage>
</organism>
<name>A0A504YHF9_FASGI</name>
<dbReference type="AlphaFoldDB" id="A0A504YHF9"/>
<keyword evidence="3" id="KW-1185">Reference proteome</keyword>
<dbReference type="OrthoDB" id="2125658at2759"/>
<dbReference type="EMBL" id="SUNJ01009159">
    <property type="protein sequence ID" value="TPP60644.1"/>
    <property type="molecule type" value="Genomic_DNA"/>
</dbReference>
<comment type="caution">
    <text evidence="2">The sequence shown here is derived from an EMBL/GenBank/DDBJ whole genome shotgun (WGS) entry which is preliminary data.</text>
</comment>
<sequence length="385" mass="42649">MIEVSVISAKHEALDCISVSTLEYVPNFIQSDFEALLETLAFLSGGRRVTLDLSFAENNDQDPCAPEQKASPDWPKRWKHGKRKRCVQLNDLASLPWSSELSHMNDSTELLAWISAHVAVIEVILRIYLSQQITQKRLVDALSTVIGCRTSSNSLDTLQGADGALFWLVVVAARTVSLLGILDCSDWLRSHLLEETQKTYDDSLSSGASCTAGNPDMMDSAADRFLRGMAMANLLALAFHFYHPDLAPEEDFYFNFSPGGDLEPAASHHNARTVAAICRAHPDELHSVLALMPPSCYEVHDDPETHRRSVTLNHVMLLGFCSQGLARSPAHRRLQNATLAAEVFFWVSKEAPDRQIPPIHSGRPRIHQTSSSSSGKREKLMSTAF</sequence>
<accession>A0A504YHF9</accession>
<evidence type="ECO:0000313" key="2">
    <source>
        <dbReference type="EMBL" id="TPP60644.1"/>
    </source>
</evidence>
<protein>
    <submittedName>
        <fullName evidence="2">Uncharacterized protein</fullName>
    </submittedName>
</protein>
<feature type="compositionally biased region" description="Basic and acidic residues" evidence="1">
    <location>
        <begin position="375"/>
        <end position="385"/>
    </location>
</feature>
<feature type="region of interest" description="Disordered" evidence="1">
    <location>
        <begin position="355"/>
        <end position="385"/>
    </location>
</feature>
<evidence type="ECO:0000313" key="3">
    <source>
        <dbReference type="Proteomes" id="UP000316759"/>
    </source>
</evidence>
<reference evidence="2 3" key="1">
    <citation type="submission" date="2019-04" db="EMBL/GenBank/DDBJ databases">
        <title>Annotation for the trematode Fasciola gigantica.</title>
        <authorList>
            <person name="Choi Y.-J."/>
        </authorList>
    </citation>
    <scope>NUCLEOTIDE SEQUENCE [LARGE SCALE GENOMIC DNA]</scope>
    <source>
        <strain evidence="2">Uganda_cow_1</strain>
    </source>
</reference>
<evidence type="ECO:0000256" key="1">
    <source>
        <dbReference type="SAM" id="MobiDB-lite"/>
    </source>
</evidence>
<gene>
    <name evidence="2" type="ORF">FGIG_02093</name>
</gene>
<proteinExistence type="predicted"/>